<dbReference type="WBParaSite" id="nRc.2.0.1.t08586-RA">
    <property type="protein sequence ID" value="nRc.2.0.1.t08586-RA"/>
    <property type="gene ID" value="nRc.2.0.1.g08586"/>
</dbReference>
<protein>
    <submittedName>
        <fullName evidence="2">Uncharacterized protein</fullName>
    </submittedName>
</protein>
<reference evidence="2" key="1">
    <citation type="submission" date="2022-11" db="UniProtKB">
        <authorList>
            <consortium name="WormBaseParasite"/>
        </authorList>
    </citation>
    <scope>IDENTIFICATION</scope>
</reference>
<keyword evidence="1" id="KW-1185">Reference proteome</keyword>
<evidence type="ECO:0000313" key="1">
    <source>
        <dbReference type="Proteomes" id="UP000887565"/>
    </source>
</evidence>
<dbReference type="Proteomes" id="UP000887565">
    <property type="component" value="Unplaced"/>
</dbReference>
<dbReference type="AlphaFoldDB" id="A0A915I4B1"/>
<name>A0A915I4B1_ROMCU</name>
<organism evidence="1 2">
    <name type="scientific">Romanomermis culicivorax</name>
    <name type="common">Nematode worm</name>
    <dbReference type="NCBI Taxonomy" id="13658"/>
    <lineage>
        <taxon>Eukaryota</taxon>
        <taxon>Metazoa</taxon>
        <taxon>Ecdysozoa</taxon>
        <taxon>Nematoda</taxon>
        <taxon>Enoplea</taxon>
        <taxon>Dorylaimia</taxon>
        <taxon>Mermithida</taxon>
        <taxon>Mermithoidea</taxon>
        <taxon>Mermithidae</taxon>
        <taxon>Romanomermis</taxon>
    </lineage>
</organism>
<accession>A0A915I4B1</accession>
<sequence>MCHQILNIFHQKSWKKSFTYSRLEREYLEKLNHMSNRNENWESPLNQLLQFLTKSPTYFLDGNTLLAKRYLEIGVILFDK</sequence>
<evidence type="ECO:0000313" key="2">
    <source>
        <dbReference type="WBParaSite" id="nRc.2.0.1.t08586-RA"/>
    </source>
</evidence>
<proteinExistence type="predicted"/>